<keyword evidence="2" id="KW-1185">Reference proteome</keyword>
<proteinExistence type="predicted"/>
<dbReference type="Proteomes" id="UP000516057">
    <property type="component" value="Chromosome"/>
</dbReference>
<sequence>MRTEPANEHDATAEHLRRMVALLDALGARITRLAQVLDIPLDNPGDVERALLHGGDTVPPHDRHASMREELRGLLVLRYNVIKRYADEVGAQAARDILVCAQEQLLREGFRPQAPGMDLRSLFDGF</sequence>
<dbReference type="RefSeq" id="WP_187735772.1">
    <property type="nucleotide sequence ID" value="NZ_CP060790.1"/>
</dbReference>
<accession>A0A7H0HE21</accession>
<gene>
    <name evidence="1" type="ORF">H9L24_17825</name>
</gene>
<name>A0A7H0HE21_9BURK</name>
<evidence type="ECO:0000313" key="1">
    <source>
        <dbReference type="EMBL" id="QNP58787.1"/>
    </source>
</evidence>
<dbReference type="EMBL" id="CP060790">
    <property type="protein sequence ID" value="QNP58787.1"/>
    <property type="molecule type" value="Genomic_DNA"/>
</dbReference>
<protein>
    <submittedName>
        <fullName evidence="1">Uncharacterized protein</fullName>
    </submittedName>
</protein>
<dbReference type="KEGG" id="amon:H9L24_17825"/>
<dbReference type="AlphaFoldDB" id="A0A7H0HE21"/>
<evidence type="ECO:0000313" key="2">
    <source>
        <dbReference type="Proteomes" id="UP000516057"/>
    </source>
</evidence>
<reference evidence="1 2" key="1">
    <citation type="submission" date="2020-08" db="EMBL/GenBank/DDBJ databases">
        <title>Genome sequence of Acidovorax monticola KACC 19171T.</title>
        <authorList>
            <person name="Hyun D.-W."/>
            <person name="Bae J.-W."/>
        </authorList>
    </citation>
    <scope>NUCLEOTIDE SEQUENCE [LARGE SCALE GENOMIC DNA]</scope>
    <source>
        <strain evidence="1 2">KACC 19171</strain>
    </source>
</reference>
<organism evidence="1 2">
    <name type="scientific">Paenacidovorax monticola</name>
    <dbReference type="NCBI Taxonomy" id="1926868"/>
    <lineage>
        <taxon>Bacteria</taxon>
        <taxon>Pseudomonadati</taxon>
        <taxon>Pseudomonadota</taxon>
        <taxon>Betaproteobacteria</taxon>
        <taxon>Burkholderiales</taxon>
        <taxon>Comamonadaceae</taxon>
        <taxon>Paenacidovorax</taxon>
    </lineage>
</organism>